<feature type="domain" description="Acyltransferase 3" evidence="3">
    <location>
        <begin position="21"/>
        <end position="341"/>
    </location>
</feature>
<dbReference type="PANTHER" id="PTHR23028">
    <property type="entry name" value="ACETYLTRANSFERASE"/>
    <property type="match status" value="1"/>
</dbReference>
<dbReference type="Pfam" id="PF01757">
    <property type="entry name" value="Acyl_transf_3"/>
    <property type="match status" value="1"/>
</dbReference>
<keyword evidence="2" id="KW-0812">Transmembrane</keyword>
<evidence type="ECO:0000313" key="5">
    <source>
        <dbReference type="Proteomes" id="UP000004705"/>
    </source>
</evidence>
<feature type="transmembrane region" description="Helical" evidence="2">
    <location>
        <begin position="325"/>
        <end position="346"/>
    </location>
</feature>
<feature type="region of interest" description="Disordered" evidence="1">
    <location>
        <begin position="358"/>
        <end position="394"/>
    </location>
</feature>
<dbReference type="InterPro" id="IPR050879">
    <property type="entry name" value="Acyltransferase_3"/>
</dbReference>
<feature type="transmembrane region" description="Helical" evidence="2">
    <location>
        <begin position="21"/>
        <end position="39"/>
    </location>
</feature>
<dbReference type="GO" id="GO:0016747">
    <property type="term" value="F:acyltransferase activity, transferring groups other than amino-acyl groups"/>
    <property type="evidence" value="ECO:0007669"/>
    <property type="project" value="InterPro"/>
</dbReference>
<evidence type="ECO:0000259" key="3">
    <source>
        <dbReference type="Pfam" id="PF01757"/>
    </source>
</evidence>
<proteinExistence type="predicted"/>
<dbReference type="EMBL" id="CM001466">
    <property type="protein sequence ID" value="EHY89742.1"/>
    <property type="molecule type" value="Genomic_DNA"/>
</dbReference>
<dbReference type="InterPro" id="IPR002656">
    <property type="entry name" value="Acyl_transf_3_dom"/>
</dbReference>
<sequence length="394" mass="43780">MTVVLRQGQRRYREYADPNIGFGWLRLIGATTVVVDHSWPILDPSRLTIFPASWDASPGYVALMAFFAMSGYQISQSWASDPSWWRFSAKRVLRIFPPVLVVVAALVFVIGPLFTTLSAGEYWSDKQTWRYFVGTSLLFLLQHELPGVFVDNPYPWSVNGSLWTLPMEVIGYVLVLAVGLLLLLGLGRWFVFPVLAALLVADSRIQATMGYHGDVGSLIEVPLGSTVAFMVPFAMGMVVFAFRDRIPLNPWVALGLLGLWIAVHQTPLDRYVLAVMATYGAIVWAHHWPRRLEMDGRWIFGSYGMYIWGFPVQQLIIIAGVDDPWVLAALAVPAAYLCGVASWVFVEVPTQRLRRHLKKPLRGGPPAAAAPPGRAEPEVRRAGTPPAGPPRSRS</sequence>
<protein>
    <submittedName>
        <fullName evidence="4">Acyltransferase</fullName>
    </submittedName>
</protein>
<feature type="transmembrane region" description="Helical" evidence="2">
    <location>
        <begin position="221"/>
        <end position="241"/>
    </location>
</feature>
<evidence type="ECO:0000256" key="1">
    <source>
        <dbReference type="SAM" id="MobiDB-lite"/>
    </source>
</evidence>
<feature type="transmembrane region" description="Helical" evidence="2">
    <location>
        <begin position="95"/>
        <end position="117"/>
    </location>
</feature>
<dbReference type="Proteomes" id="UP000004705">
    <property type="component" value="Chromosome"/>
</dbReference>
<feature type="compositionally biased region" description="Low complexity" evidence="1">
    <location>
        <begin position="362"/>
        <end position="373"/>
    </location>
</feature>
<feature type="transmembrane region" description="Helical" evidence="2">
    <location>
        <begin position="171"/>
        <end position="201"/>
    </location>
</feature>
<feature type="transmembrane region" description="Helical" evidence="2">
    <location>
        <begin position="271"/>
        <end position="288"/>
    </location>
</feature>
<feature type="transmembrane region" description="Helical" evidence="2">
    <location>
        <begin position="59"/>
        <end position="75"/>
    </location>
</feature>
<keyword evidence="4" id="KW-0808">Transferase</keyword>
<accession>H8GBT9</accession>
<dbReference type="AlphaFoldDB" id="H8GBT9"/>
<feature type="transmembrane region" description="Helical" evidence="2">
    <location>
        <begin position="248"/>
        <end position="265"/>
    </location>
</feature>
<organism evidence="4 5">
    <name type="scientific">Saccharomonospora azurea NA-128</name>
    <dbReference type="NCBI Taxonomy" id="882081"/>
    <lineage>
        <taxon>Bacteria</taxon>
        <taxon>Bacillati</taxon>
        <taxon>Actinomycetota</taxon>
        <taxon>Actinomycetes</taxon>
        <taxon>Pseudonocardiales</taxon>
        <taxon>Pseudonocardiaceae</taxon>
        <taxon>Saccharomonospora</taxon>
    </lineage>
</organism>
<keyword evidence="2" id="KW-0472">Membrane</keyword>
<reference evidence="4 5" key="1">
    <citation type="journal article" date="2012" name="Stand. Genomic Sci.">
        <title>Genome sequence of the soil bacterium Saccharomonospora azurea type strain (NA-128(T)).</title>
        <authorList>
            <person name="Klenk H.P."/>
            <person name="Held B."/>
            <person name="Lucas S."/>
            <person name="Lapidus A."/>
            <person name="Copeland A."/>
            <person name="Hammon N."/>
            <person name="Pitluck S."/>
            <person name="Goodwin L.A."/>
            <person name="Han C."/>
            <person name="Tapia R."/>
            <person name="Brambilla E.M."/>
            <person name="Potter G."/>
            <person name="Land M."/>
            <person name="Ivanova N."/>
            <person name="Rohde M."/>
            <person name="Goker M."/>
            <person name="Detter J.C."/>
            <person name="Kyrpides N.C."/>
            <person name="Woyke T."/>
        </authorList>
    </citation>
    <scope>NUCLEOTIDE SEQUENCE [LARGE SCALE GENOMIC DNA]</scope>
    <source>
        <strain evidence="4 5">NA-128</strain>
    </source>
</reference>
<keyword evidence="4" id="KW-0012">Acyltransferase</keyword>
<dbReference type="HOGENOM" id="CLU_005679_0_1_11"/>
<evidence type="ECO:0000313" key="4">
    <source>
        <dbReference type="EMBL" id="EHY89742.1"/>
    </source>
</evidence>
<name>H8GBT9_9PSEU</name>
<feature type="transmembrane region" description="Helical" evidence="2">
    <location>
        <begin position="300"/>
        <end position="319"/>
    </location>
</feature>
<keyword evidence="2" id="KW-1133">Transmembrane helix</keyword>
<evidence type="ECO:0000256" key="2">
    <source>
        <dbReference type="SAM" id="Phobius"/>
    </source>
</evidence>
<gene>
    <name evidence="4" type="ORF">SacazDRAFT_02854</name>
</gene>
<keyword evidence="5" id="KW-1185">Reference proteome</keyword>